<evidence type="ECO:0000313" key="4">
    <source>
        <dbReference type="Proteomes" id="UP001521785"/>
    </source>
</evidence>
<name>A0ABR3QLE1_9PLEO</name>
<dbReference type="EMBL" id="JAKJXO020000020">
    <property type="protein sequence ID" value="KAL1592662.1"/>
    <property type="molecule type" value="Genomic_DNA"/>
</dbReference>
<keyword evidence="1" id="KW-0175">Coiled coil</keyword>
<reference evidence="3 4" key="1">
    <citation type="submission" date="2024-02" db="EMBL/GenBank/DDBJ databases">
        <title>De novo assembly and annotation of 12 fungi associated with fruit tree decline syndrome in Ontario, Canada.</title>
        <authorList>
            <person name="Sulman M."/>
            <person name="Ellouze W."/>
            <person name="Ilyukhin E."/>
        </authorList>
    </citation>
    <scope>NUCLEOTIDE SEQUENCE [LARGE SCALE GENOMIC DNA]</scope>
    <source>
        <strain evidence="3 4">M42-189</strain>
    </source>
</reference>
<evidence type="ECO:0000256" key="2">
    <source>
        <dbReference type="SAM" id="MobiDB-lite"/>
    </source>
</evidence>
<sequence length="765" mass="85538">MRSNPHHPSQEATSLEDSTYEVLDRAGYLSDDDGHTASVASTTPDDMSVTLSETESEGEDDFADYRAGEASRLAESSAADPLDTEVIAAGEDSTLTERPGLGDSDSGFHFTLHEHPVEGHTATEGYSVVKEFTPEQSTSKVLEPYGCSEVRLSVALGLSDRFYPERGSFRVLFVGRLDAWSEEGIKTSILNALLASPGSSKSIMVRGQVEPYSPILHAAHCTGVEVQPKVGMPKRTIFKLDGNRGAELVISHGHKQDTWPDLAIFCYPQSSSVQLAEPDYLEARLACRTSGIPILDVTDHRRFNEDQPGFKNHHDPLSLRVCVEGKNGSDFSQVDWLPVDVYTFMHLEPSHINRHLAAISPCARSPRPSSRCRNPDAWNLTSVVPRFIQQGFKSLTSIDDPLKMALKTSLVIFALIGWVFFAYRGASFLQPKHGETTPAIVQPLTIPSYPFDMEPLSAAVTTKPQAAILTTSAPSVKDKIDEFFAKQRQTARLKTEKAAENLRKVAEQEEHVKAAAKVRDRLEKKKAEMRRREEVAKTAKIGGFEVQTSGDHQFILRPSKGFTGRSRKPQLQIQVSRESKNVPIRYERTMEGDYIVDLEQQYPVGSFNVSIATHSKPLLQQSFNIKMGHNKSRVEQWLSDLQHERVMAQHVLQDVSSNIMQQLHAVSARIADETHVWKDKVERSEREAVDRVREASKKLDHHLTKARDEAWTSLRQATAPVRTSRRTLWARNNAHVWRCGFERVVGLSSRDKAGKKTRSCQSANW</sequence>
<gene>
    <name evidence="3" type="ORF">SLS60_011078</name>
</gene>
<accession>A0ABR3QLE1</accession>
<keyword evidence="4" id="KW-1185">Reference proteome</keyword>
<protein>
    <submittedName>
        <fullName evidence="3">Uncharacterized protein</fullName>
    </submittedName>
</protein>
<proteinExistence type="predicted"/>
<feature type="compositionally biased region" description="Polar residues" evidence="2">
    <location>
        <begin position="1"/>
        <end position="17"/>
    </location>
</feature>
<feature type="region of interest" description="Disordered" evidence="2">
    <location>
        <begin position="1"/>
        <end position="61"/>
    </location>
</feature>
<organism evidence="3 4">
    <name type="scientific">Paraconiothyrium brasiliense</name>
    <dbReference type="NCBI Taxonomy" id="300254"/>
    <lineage>
        <taxon>Eukaryota</taxon>
        <taxon>Fungi</taxon>
        <taxon>Dikarya</taxon>
        <taxon>Ascomycota</taxon>
        <taxon>Pezizomycotina</taxon>
        <taxon>Dothideomycetes</taxon>
        <taxon>Pleosporomycetidae</taxon>
        <taxon>Pleosporales</taxon>
        <taxon>Massarineae</taxon>
        <taxon>Didymosphaeriaceae</taxon>
        <taxon>Paraconiothyrium</taxon>
    </lineage>
</organism>
<evidence type="ECO:0000313" key="3">
    <source>
        <dbReference type="EMBL" id="KAL1592662.1"/>
    </source>
</evidence>
<dbReference type="Proteomes" id="UP001521785">
    <property type="component" value="Unassembled WGS sequence"/>
</dbReference>
<feature type="compositionally biased region" description="Polar residues" evidence="2">
    <location>
        <begin position="38"/>
        <end position="53"/>
    </location>
</feature>
<evidence type="ECO:0000256" key="1">
    <source>
        <dbReference type="SAM" id="Coils"/>
    </source>
</evidence>
<feature type="coiled-coil region" evidence="1">
    <location>
        <begin position="505"/>
        <end position="539"/>
    </location>
</feature>
<comment type="caution">
    <text evidence="3">The sequence shown here is derived from an EMBL/GenBank/DDBJ whole genome shotgun (WGS) entry which is preliminary data.</text>
</comment>